<feature type="binding site" evidence="7">
    <location>
        <position position="162"/>
    </location>
    <ligand>
        <name>(S)-malate</name>
        <dbReference type="ChEBI" id="CHEBI:15589"/>
    </ligand>
</feature>
<dbReference type="Proteomes" id="UP000019678">
    <property type="component" value="Unassembled WGS sequence"/>
</dbReference>
<dbReference type="SMART" id="SM00919">
    <property type="entry name" value="Malic_M"/>
    <property type="match status" value="1"/>
</dbReference>
<dbReference type="GO" id="GO:0016616">
    <property type="term" value="F:oxidoreductase activity, acting on the CH-OH group of donors, NAD or NADP as acceptor"/>
    <property type="evidence" value="ECO:0007669"/>
    <property type="project" value="InterPro"/>
</dbReference>
<dbReference type="GO" id="GO:0046872">
    <property type="term" value="F:metal ion binding"/>
    <property type="evidence" value="ECO:0007669"/>
    <property type="project" value="UniProtKB-KW"/>
</dbReference>
<sequence length="569" mass="61278">MEPYRVVEEAQGGRKLLVPYRGARLLAHPIYNKGTAFTPEERVAFGLDGLLPSAVGTIDRQAVRAHESIRRKEDPLEKYIGLSALQDRNETLFYRVLLDHIEELLPIVYTPTVGRACQRYSHIYRRGRGLWITPEHAGRIDQVLGNAPFDDVRLLVVTDNERILGLGDLGAGGMGIPIGKLAIYTAAAGIHPTRTLPLSFDVGTDNQALLDDPLYIGYRQRRLRGPAYDALLDELVHAIRRRFPRALVQWEDFKKGNAFRVLDRHRATLPSFNDDIEGTAAVALAGMLTGARITGIPLTQQRIVILGAGAAGVGIARLIRAELERAGLAGPALTAAIACLDSGGLLVDDRRIDDEHKREFTWPADLARAHGLADGPRDLAAVVSALRPTALLGTSGEPGTFPEPIIRAMAAATRRPVIMPMSNPSDLSEARPADVITWTDGRALLGTGSPFHPVPFGNRTIRIGQANNAFIFPGVGLGALVSEARQITQTMFLAAAERLAAEVDAHDLAAGCLFPSVAHLRRVTVAVAASVARAARDAGVAARPLDDAAIPAAIAAAMWEPSYLPMEPA</sequence>
<dbReference type="OrthoDB" id="3314528at2"/>
<dbReference type="InterPro" id="IPR015884">
    <property type="entry name" value="Malic_enzyme_CS"/>
</dbReference>
<dbReference type="RefSeq" id="WP_044245299.1">
    <property type="nucleotide sequence ID" value="NZ_ASRX01000042.1"/>
</dbReference>
<dbReference type="AlphaFoldDB" id="A0A017T3D0"/>
<dbReference type="STRING" id="1192034.CAP_5178"/>
<dbReference type="PIRSF" id="PIRSF000106">
    <property type="entry name" value="ME"/>
    <property type="match status" value="1"/>
</dbReference>
<evidence type="ECO:0000256" key="2">
    <source>
        <dbReference type="ARBA" id="ARBA00008785"/>
    </source>
</evidence>
<feature type="binding site" evidence="8">
    <location>
        <position position="252"/>
    </location>
    <ligand>
        <name>a divalent metal cation</name>
        <dbReference type="ChEBI" id="CHEBI:60240"/>
    </ligand>
</feature>
<dbReference type="InterPro" id="IPR001891">
    <property type="entry name" value="Malic_OxRdtase"/>
</dbReference>
<feature type="binding site" evidence="7">
    <location>
        <position position="467"/>
    </location>
    <ligand>
        <name>(S)-malate</name>
        <dbReference type="ChEBI" id="CHEBI:15589"/>
    </ligand>
</feature>
<evidence type="ECO:0000256" key="8">
    <source>
        <dbReference type="PIRSR" id="PIRSR000106-3"/>
    </source>
</evidence>
<dbReference type="NCBIfam" id="NF010052">
    <property type="entry name" value="PRK13529.1"/>
    <property type="match status" value="1"/>
</dbReference>
<evidence type="ECO:0000256" key="3">
    <source>
        <dbReference type="ARBA" id="ARBA00022723"/>
    </source>
</evidence>
<evidence type="ECO:0000313" key="12">
    <source>
        <dbReference type="EMBL" id="EYF03748.1"/>
    </source>
</evidence>
<evidence type="ECO:0000256" key="5">
    <source>
        <dbReference type="ARBA" id="ARBA00023027"/>
    </source>
</evidence>
<feature type="domain" description="Malic enzyme N-terminal" evidence="11">
    <location>
        <begin position="86"/>
        <end position="266"/>
    </location>
</feature>
<evidence type="ECO:0000256" key="1">
    <source>
        <dbReference type="ARBA" id="ARBA00001936"/>
    </source>
</evidence>
<keyword evidence="5" id="KW-0520">NAD</keyword>
<feature type="active site" description="Proton acceptor" evidence="6">
    <location>
        <position position="180"/>
    </location>
</feature>
<dbReference type="SMART" id="SM01274">
    <property type="entry name" value="malic"/>
    <property type="match status" value="1"/>
</dbReference>
<dbReference type="GO" id="GO:0004470">
    <property type="term" value="F:malic enzyme activity"/>
    <property type="evidence" value="ECO:0007669"/>
    <property type="project" value="InterPro"/>
</dbReference>
<dbReference type="eggNOG" id="COG0281">
    <property type="taxonomic scope" value="Bacteria"/>
</dbReference>
<dbReference type="Pfam" id="PF03949">
    <property type="entry name" value="Malic_M"/>
    <property type="match status" value="1"/>
</dbReference>
<feature type="domain" description="Malic enzyme NAD-binding" evidence="10">
    <location>
        <begin position="276"/>
        <end position="536"/>
    </location>
</feature>
<dbReference type="InterPro" id="IPR036291">
    <property type="entry name" value="NAD(P)-bd_dom_sf"/>
</dbReference>
<dbReference type="PANTHER" id="PTHR23406">
    <property type="entry name" value="MALIC ENZYME-RELATED"/>
    <property type="match status" value="1"/>
</dbReference>
<keyword evidence="3 8" id="KW-0479">Metal-binding</keyword>
<comment type="cofactor">
    <cofactor evidence="8">
        <name>Mg(2+)</name>
        <dbReference type="ChEBI" id="CHEBI:18420"/>
    </cofactor>
    <cofactor evidence="8">
        <name>Mn(2+)</name>
        <dbReference type="ChEBI" id="CHEBI:29035"/>
    </cofactor>
    <text evidence="8">Divalent metal cations. Prefers magnesium or manganese.</text>
</comment>
<feature type="binding site" evidence="8">
    <location>
        <position position="275"/>
    </location>
    <ligand>
        <name>a divalent metal cation</name>
        <dbReference type="ChEBI" id="CHEBI:60240"/>
    </ligand>
</feature>
<evidence type="ECO:0000259" key="11">
    <source>
        <dbReference type="SMART" id="SM01274"/>
    </source>
</evidence>
<evidence type="ECO:0000256" key="6">
    <source>
        <dbReference type="PIRSR" id="PIRSR000106-1"/>
    </source>
</evidence>
<keyword evidence="13" id="KW-1185">Reference proteome</keyword>
<dbReference type="PANTHER" id="PTHR23406:SF34">
    <property type="entry name" value="NAD-DEPENDENT MALIC ENZYME, MITOCHONDRIAL"/>
    <property type="match status" value="1"/>
</dbReference>
<evidence type="ECO:0000256" key="4">
    <source>
        <dbReference type="ARBA" id="ARBA00023002"/>
    </source>
</evidence>
<feature type="binding site" evidence="8">
    <location>
        <position position="251"/>
    </location>
    <ligand>
        <name>a divalent metal cation</name>
        <dbReference type="ChEBI" id="CHEBI:60240"/>
    </ligand>
</feature>
<name>A0A017T3D0_9BACT</name>
<protein>
    <submittedName>
        <fullName evidence="12">NAD-dependent malic enzyme</fullName>
    </submittedName>
</protein>
<proteinExistence type="inferred from homology"/>
<dbReference type="GO" id="GO:0006108">
    <property type="term" value="P:malate metabolic process"/>
    <property type="evidence" value="ECO:0007669"/>
    <property type="project" value="TreeGrafter"/>
</dbReference>
<feature type="binding site" evidence="7">
    <location>
        <position position="423"/>
    </location>
    <ligand>
        <name>(S)-malate</name>
        <dbReference type="ChEBI" id="CHEBI:15589"/>
    </ligand>
</feature>
<reference evidence="12 13" key="1">
    <citation type="submission" date="2013-05" db="EMBL/GenBank/DDBJ databases">
        <title>Genome assembly of Chondromyces apiculatus DSM 436.</title>
        <authorList>
            <person name="Sharma G."/>
            <person name="Khatri I."/>
            <person name="Kaur C."/>
            <person name="Mayilraj S."/>
            <person name="Subramanian S."/>
        </authorList>
    </citation>
    <scope>NUCLEOTIDE SEQUENCE [LARGE SCALE GENOMIC DNA]</scope>
    <source>
        <strain evidence="12 13">DSM 436</strain>
    </source>
</reference>
<dbReference type="PRINTS" id="PR00072">
    <property type="entry name" value="MALOXRDTASE"/>
</dbReference>
<dbReference type="InterPro" id="IPR037062">
    <property type="entry name" value="Malic_N_dom_sf"/>
</dbReference>
<dbReference type="EMBL" id="ASRX01000042">
    <property type="protein sequence ID" value="EYF03748.1"/>
    <property type="molecule type" value="Genomic_DNA"/>
</dbReference>
<dbReference type="PROSITE" id="PS00331">
    <property type="entry name" value="MALIC_ENZYMES"/>
    <property type="match status" value="1"/>
</dbReference>
<comment type="caution">
    <text evidence="12">The sequence shown here is derived from an EMBL/GenBank/DDBJ whole genome shotgun (WGS) entry which is preliminary data.</text>
</comment>
<evidence type="ECO:0000313" key="13">
    <source>
        <dbReference type="Proteomes" id="UP000019678"/>
    </source>
</evidence>
<dbReference type="InterPro" id="IPR012302">
    <property type="entry name" value="Malic_NAD-bd"/>
</dbReference>
<dbReference type="Gene3D" id="3.40.50.720">
    <property type="entry name" value="NAD(P)-binding Rossmann-like Domain"/>
    <property type="match status" value="1"/>
</dbReference>
<comment type="similarity">
    <text evidence="2 9">Belongs to the malic enzymes family.</text>
</comment>
<dbReference type="GO" id="GO:0051287">
    <property type="term" value="F:NAD binding"/>
    <property type="evidence" value="ECO:0007669"/>
    <property type="project" value="InterPro"/>
</dbReference>
<accession>A0A017T3D0</accession>
<keyword evidence="4" id="KW-0560">Oxidoreductase</keyword>
<evidence type="ECO:0000259" key="10">
    <source>
        <dbReference type="SMART" id="SM00919"/>
    </source>
</evidence>
<dbReference type="InterPro" id="IPR046346">
    <property type="entry name" value="Aminoacid_DH-like_N_sf"/>
</dbReference>
<evidence type="ECO:0000256" key="9">
    <source>
        <dbReference type="RuleBase" id="RU003427"/>
    </source>
</evidence>
<dbReference type="SUPFAM" id="SSF51735">
    <property type="entry name" value="NAD(P)-binding Rossmann-fold domains"/>
    <property type="match status" value="1"/>
</dbReference>
<feature type="active site" description="Proton donor" evidence="6">
    <location>
        <position position="109"/>
    </location>
</feature>
<dbReference type="InterPro" id="IPR012301">
    <property type="entry name" value="Malic_N_dom"/>
</dbReference>
<gene>
    <name evidence="12" type="ORF">CAP_5178</name>
</gene>
<dbReference type="Pfam" id="PF00390">
    <property type="entry name" value="malic"/>
    <property type="match status" value="1"/>
</dbReference>
<organism evidence="12 13">
    <name type="scientific">Chondromyces apiculatus DSM 436</name>
    <dbReference type="NCBI Taxonomy" id="1192034"/>
    <lineage>
        <taxon>Bacteria</taxon>
        <taxon>Pseudomonadati</taxon>
        <taxon>Myxococcota</taxon>
        <taxon>Polyangia</taxon>
        <taxon>Polyangiales</taxon>
        <taxon>Polyangiaceae</taxon>
        <taxon>Chondromyces</taxon>
    </lineage>
</organism>
<comment type="cofactor">
    <cofactor evidence="1">
        <name>Mn(2+)</name>
        <dbReference type="ChEBI" id="CHEBI:29035"/>
    </cofactor>
</comment>
<dbReference type="Gene3D" id="3.40.50.10380">
    <property type="entry name" value="Malic enzyme, N-terminal domain"/>
    <property type="match status" value="1"/>
</dbReference>
<dbReference type="SUPFAM" id="SSF53223">
    <property type="entry name" value="Aminoacid dehydrogenase-like, N-terminal domain"/>
    <property type="match status" value="1"/>
</dbReference>
<evidence type="ECO:0000256" key="7">
    <source>
        <dbReference type="PIRSR" id="PIRSR000106-2"/>
    </source>
</evidence>